<proteinExistence type="predicted"/>
<keyword evidence="3" id="KW-1185">Reference proteome</keyword>
<dbReference type="Proteomes" id="UP001321766">
    <property type="component" value="Chromosome"/>
</dbReference>
<reference evidence="2 3" key="1">
    <citation type="journal article" date="2023" name="Microbiol. Spectr.">
        <title>Symbiosis of Carpenter Bees with Uncharacterized Lactic Acid Bacteria Showing NAD Auxotrophy.</title>
        <authorList>
            <person name="Kawasaki S."/>
            <person name="Ozawa K."/>
            <person name="Mori T."/>
            <person name="Yamamoto A."/>
            <person name="Ito M."/>
            <person name="Ohkuma M."/>
            <person name="Sakamoto M."/>
            <person name="Matsutani M."/>
        </authorList>
    </citation>
    <scope>NUCLEOTIDE SEQUENCE [LARGE SCALE GENOMIC DNA]</scope>
    <source>
        <strain evidence="2 3">Kim37-2</strain>
    </source>
</reference>
<evidence type="ECO:0000256" key="1">
    <source>
        <dbReference type="SAM" id="MobiDB-lite"/>
    </source>
</evidence>
<accession>A0ABM8BAH6</accession>
<dbReference type="EMBL" id="AP026798">
    <property type="protein sequence ID" value="BDR53839.1"/>
    <property type="molecule type" value="Genomic_DNA"/>
</dbReference>
<evidence type="ECO:0000313" key="2">
    <source>
        <dbReference type="EMBL" id="BDR53839.1"/>
    </source>
</evidence>
<name>A0ABM8BAH6_9BIFI</name>
<organism evidence="2 3">
    <name type="scientific">Bombiscardovia nodaiensis</name>
    <dbReference type="NCBI Taxonomy" id="2932181"/>
    <lineage>
        <taxon>Bacteria</taxon>
        <taxon>Bacillati</taxon>
        <taxon>Actinomycetota</taxon>
        <taxon>Actinomycetes</taxon>
        <taxon>Bifidobacteriales</taxon>
        <taxon>Bifidobacteriaceae</taxon>
        <taxon>Bombiscardovia</taxon>
    </lineage>
</organism>
<feature type="compositionally biased region" description="Basic and acidic residues" evidence="1">
    <location>
        <begin position="1"/>
        <end position="15"/>
    </location>
</feature>
<evidence type="ECO:0000313" key="3">
    <source>
        <dbReference type="Proteomes" id="UP001321766"/>
    </source>
</evidence>
<feature type="region of interest" description="Disordered" evidence="1">
    <location>
        <begin position="1"/>
        <end position="25"/>
    </location>
</feature>
<protein>
    <submittedName>
        <fullName evidence="2">Uncharacterized protein</fullName>
    </submittedName>
</protein>
<sequence>MPAKPGERVVSRNAEDAGQSSELGLDLTDPGLSQRVRCGALWTVYVLTSASDAWAFCNF</sequence>
<gene>
    <name evidence="2" type="ORF">KIM372_17460</name>
</gene>